<dbReference type="SUPFAM" id="SSF46689">
    <property type="entry name" value="Homeodomain-like"/>
    <property type="match status" value="1"/>
</dbReference>
<keyword evidence="2" id="KW-0238">DNA-binding</keyword>
<reference evidence="5 6" key="1">
    <citation type="submission" date="2016-07" db="EMBL/GenBank/DDBJ databases">
        <title>Genome analysis of Sphingobacterium siyangense T12B17.</title>
        <authorList>
            <person name="Xu D."/>
            <person name="Su Y."/>
            <person name="Zheng S."/>
        </authorList>
    </citation>
    <scope>NUCLEOTIDE SEQUENCE [LARGE SCALE GENOMIC DNA]</scope>
    <source>
        <strain evidence="5 6">T12B17</strain>
    </source>
</reference>
<dbReference type="PANTHER" id="PTHR43280:SF32">
    <property type="entry name" value="TRANSCRIPTIONAL REGULATORY PROTEIN"/>
    <property type="match status" value="1"/>
</dbReference>
<comment type="caution">
    <text evidence="5">The sequence shown here is derived from an EMBL/GenBank/DDBJ whole genome shotgun (WGS) entry which is preliminary data.</text>
</comment>
<keyword evidence="1" id="KW-0805">Transcription regulation</keyword>
<evidence type="ECO:0000256" key="3">
    <source>
        <dbReference type="ARBA" id="ARBA00023163"/>
    </source>
</evidence>
<evidence type="ECO:0000256" key="2">
    <source>
        <dbReference type="ARBA" id="ARBA00023125"/>
    </source>
</evidence>
<dbReference type="GO" id="GO:0003700">
    <property type="term" value="F:DNA-binding transcription factor activity"/>
    <property type="evidence" value="ECO:0007669"/>
    <property type="project" value="InterPro"/>
</dbReference>
<dbReference type="AlphaFoldDB" id="A0A420FFT1"/>
<dbReference type="Proteomes" id="UP000286402">
    <property type="component" value="Unassembled WGS sequence"/>
</dbReference>
<dbReference type="PROSITE" id="PS01124">
    <property type="entry name" value="HTH_ARAC_FAMILY_2"/>
    <property type="match status" value="1"/>
</dbReference>
<dbReference type="Pfam" id="PF12833">
    <property type="entry name" value="HTH_18"/>
    <property type="match status" value="1"/>
</dbReference>
<dbReference type="GO" id="GO:0043565">
    <property type="term" value="F:sequence-specific DNA binding"/>
    <property type="evidence" value="ECO:0007669"/>
    <property type="project" value="InterPro"/>
</dbReference>
<evidence type="ECO:0000313" key="6">
    <source>
        <dbReference type="Proteomes" id="UP000286402"/>
    </source>
</evidence>
<sequence length="282" mass="32679">MNEIELIDQSELPAQGEDYYYHPLWTTCILLYRGSIQVNSNGTPTDLQAGNILFIGYNKYYSFTAISTDAIFKILHYDRNFSNRIRLSISRYDAYRLINANRSTPFTPAPNDFEAIWTLLCTLHSNRKKPIDPKKDFLQKANINIFMAIIYLLADVIYTAGESSGKTHNKRKEEITVHFLQLIADHYKEQRDLAFYADRLNISIKYLSISVKEITKESPSEIISNWLVTEARAQLTISTKTINQISQEFNFSDQYAFSKFFKKHVGITPKLFREQQANLVTN</sequence>
<keyword evidence="3" id="KW-0804">Transcription</keyword>
<dbReference type="InterPro" id="IPR018060">
    <property type="entry name" value="HTH_AraC"/>
</dbReference>
<gene>
    <name evidence="5" type="ORF">BCY89_16585</name>
</gene>
<dbReference type="InterPro" id="IPR011051">
    <property type="entry name" value="RmlC_Cupin_sf"/>
</dbReference>
<dbReference type="Gene3D" id="1.10.10.60">
    <property type="entry name" value="Homeodomain-like"/>
    <property type="match status" value="1"/>
</dbReference>
<dbReference type="InterPro" id="IPR009057">
    <property type="entry name" value="Homeodomain-like_sf"/>
</dbReference>
<proteinExistence type="predicted"/>
<protein>
    <recommendedName>
        <fullName evidence="4">HTH araC/xylS-type domain-containing protein</fullName>
    </recommendedName>
</protein>
<name>A0A420FFT1_9SPHI</name>
<evidence type="ECO:0000256" key="1">
    <source>
        <dbReference type="ARBA" id="ARBA00023015"/>
    </source>
</evidence>
<feature type="domain" description="HTH araC/xylS-type" evidence="4">
    <location>
        <begin position="177"/>
        <end position="275"/>
    </location>
</feature>
<dbReference type="RefSeq" id="WP_147420975.1">
    <property type="nucleotide sequence ID" value="NZ_JBPFRJ010000004.1"/>
</dbReference>
<dbReference type="EMBL" id="MCAQ01000028">
    <property type="protein sequence ID" value="RKF31779.1"/>
    <property type="molecule type" value="Genomic_DNA"/>
</dbReference>
<dbReference type="SMART" id="SM00342">
    <property type="entry name" value="HTH_ARAC"/>
    <property type="match status" value="1"/>
</dbReference>
<evidence type="ECO:0000313" key="5">
    <source>
        <dbReference type="EMBL" id="RKF31779.1"/>
    </source>
</evidence>
<organism evidence="5 6">
    <name type="scientific">Sphingobacterium siyangense</name>
    <dbReference type="NCBI Taxonomy" id="459529"/>
    <lineage>
        <taxon>Bacteria</taxon>
        <taxon>Pseudomonadati</taxon>
        <taxon>Bacteroidota</taxon>
        <taxon>Sphingobacteriia</taxon>
        <taxon>Sphingobacteriales</taxon>
        <taxon>Sphingobacteriaceae</taxon>
        <taxon>Sphingobacterium</taxon>
    </lineage>
</organism>
<evidence type="ECO:0000259" key="4">
    <source>
        <dbReference type="PROSITE" id="PS01124"/>
    </source>
</evidence>
<dbReference type="SUPFAM" id="SSF51182">
    <property type="entry name" value="RmlC-like cupins"/>
    <property type="match status" value="1"/>
</dbReference>
<accession>A0A420FFT1</accession>
<keyword evidence="6" id="KW-1185">Reference proteome</keyword>
<dbReference type="PANTHER" id="PTHR43280">
    <property type="entry name" value="ARAC-FAMILY TRANSCRIPTIONAL REGULATOR"/>
    <property type="match status" value="1"/>
</dbReference>